<dbReference type="InterPro" id="IPR050303">
    <property type="entry name" value="GatZ_KbaZ_carbometab"/>
</dbReference>
<dbReference type="InterPro" id="IPR004704">
    <property type="entry name" value="PTS_IID_man"/>
</dbReference>
<dbReference type="GO" id="GO:0009401">
    <property type="term" value="P:phosphoenolpyruvate-dependent sugar phosphotransferase system"/>
    <property type="evidence" value="ECO:0007669"/>
    <property type="project" value="InterPro"/>
</dbReference>
<feature type="transmembrane region" description="Helical" evidence="1">
    <location>
        <begin position="145"/>
        <end position="165"/>
    </location>
</feature>
<keyword evidence="1" id="KW-0812">Transmembrane</keyword>
<dbReference type="PROSITE" id="PS51108">
    <property type="entry name" value="PTS_EIID"/>
    <property type="match status" value="1"/>
</dbReference>
<dbReference type="RefSeq" id="WP_242943516.1">
    <property type="nucleotide sequence ID" value="NZ_FOVK01000002.1"/>
</dbReference>
<dbReference type="PANTHER" id="PTHR32502">
    <property type="entry name" value="N-ACETYLGALACTOSAMINE PERMEASE II COMPONENT-RELATED"/>
    <property type="match status" value="1"/>
</dbReference>
<dbReference type="EMBL" id="FOVK01000002">
    <property type="protein sequence ID" value="SFN56480.1"/>
    <property type="molecule type" value="Genomic_DNA"/>
</dbReference>
<gene>
    <name evidence="2" type="ORF">SAMN04488695_102280</name>
</gene>
<evidence type="ECO:0000313" key="2">
    <source>
        <dbReference type="EMBL" id="SFN56480.1"/>
    </source>
</evidence>
<dbReference type="GO" id="GO:0005886">
    <property type="term" value="C:plasma membrane"/>
    <property type="evidence" value="ECO:0007669"/>
    <property type="project" value="TreeGrafter"/>
</dbReference>
<feature type="transmembrane region" description="Helical" evidence="1">
    <location>
        <begin position="122"/>
        <end position="139"/>
    </location>
</feature>
<reference evidence="2 3" key="1">
    <citation type="submission" date="2016-10" db="EMBL/GenBank/DDBJ databases">
        <authorList>
            <person name="de Groot N.N."/>
        </authorList>
    </citation>
    <scope>NUCLEOTIDE SEQUENCE [LARGE SCALE GENOMIC DNA]</scope>
    <source>
        <strain evidence="2 3">ML2</strain>
    </source>
</reference>
<evidence type="ECO:0000256" key="1">
    <source>
        <dbReference type="SAM" id="Phobius"/>
    </source>
</evidence>
<keyword evidence="1" id="KW-1133">Transmembrane helix</keyword>
<dbReference type="Pfam" id="PF03613">
    <property type="entry name" value="EIID-AGA"/>
    <property type="match status" value="1"/>
</dbReference>
<dbReference type="PANTHER" id="PTHR32502:SF23">
    <property type="entry name" value="TRANSPORT PROTEIN, PTS SYSTEM"/>
    <property type="match status" value="1"/>
</dbReference>
<name>A0A1I5A2B0_9CLOT</name>
<protein>
    <submittedName>
        <fullName evidence="2">PTS system IID component, Man family</fullName>
    </submittedName>
</protein>
<dbReference type="Proteomes" id="UP000181899">
    <property type="component" value="Unassembled WGS sequence"/>
</dbReference>
<feature type="transmembrane region" description="Helical" evidence="1">
    <location>
        <begin position="230"/>
        <end position="251"/>
    </location>
</feature>
<feature type="transmembrane region" description="Helical" evidence="1">
    <location>
        <begin position="258"/>
        <end position="276"/>
    </location>
</feature>
<organism evidence="2 3">
    <name type="scientific">Proteiniclasticum ruminis</name>
    <dbReference type="NCBI Taxonomy" id="398199"/>
    <lineage>
        <taxon>Bacteria</taxon>
        <taxon>Bacillati</taxon>
        <taxon>Bacillota</taxon>
        <taxon>Clostridia</taxon>
        <taxon>Eubacteriales</taxon>
        <taxon>Clostridiaceae</taxon>
        <taxon>Proteiniclasticum</taxon>
    </lineage>
</organism>
<evidence type="ECO:0000313" key="3">
    <source>
        <dbReference type="Proteomes" id="UP000181899"/>
    </source>
</evidence>
<keyword evidence="3" id="KW-1185">Reference proteome</keyword>
<dbReference type="AlphaFoldDB" id="A0A1I5A2B0"/>
<feature type="transmembrane region" description="Helical" evidence="1">
    <location>
        <begin position="186"/>
        <end position="210"/>
    </location>
</feature>
<keyword evidence="1" id="KW-0472">Membrane</keyword>
<proteinExistence type="predicted"/>
<accession>A0A1I5A2B0</accession>
<sequence>MKMSSNKEGQKTTLLTKKDMRQCFTRSCTLDSSWNYERMQNLAYAYMMAPVIRRLYSNKEDRAEALKRHLEFMSVTPHISTVLVGISAAMEEENAQNKEFDETSINAVKASLMGPLAGIGDSFFWGTLKIIAAGIGISLAQQGNILGPILFFLIINIPAFLARFFGLKFGYKYGVKLFTKFEENHLIAKVTHAASLVGLMVIGGMVASMIYFELPMMIGTGEFAEPLQGYINQIMPGLFPVVFFSIAYYLLGKKVKTTTMLLWLIGLSVLLSFFGIV</sequence>